<gene>
    <name evidence="2" type="ORF">Tci_065468</name>
</gene>
<dbReference type="PANTHER" id="PTHR31087">
    <property type="match status" value="1"/>
</dbReference>
<dbReference type="Pfam" id="PF04525">
    <property type="entry name" value="LOR"/>
    <property type="match status" value="1"/>
</dbReference>
<comment type="caution">
    <text evidence="2">The sequence shown here is derived from an EMBL/GenBank/DDBJ whole genome shotgun (WGS) entry which is preliminary data.</text>
</comment>
<organism evidence="2">
    <name type="scientific">Tanacetum cinerariifolium</name>
    <name type="common">Dalmatian daisy</name>
    <name type="synonym">Chrysanthemum cinerariifolium</name>
    <dbReference type="NCBI Taxonomy" id="118510"/>
    <lineage>
        <taxon>Eukaryota</taxon>
        <taxon>Viridiplantae</taxon>
        <taxon>Streptophyta</taxon>
        <taxon>Embryophyta</taxon>
        <taxon>Tracheophyta</taxon>
        <taxon>Spermatophyta</taxon>
        <taxon>Magnoliopsida</taxon>
        <taxon>eudicotyledons</taxon>
        <taxon>Gunneridae</taxon>
        <taxon>Pentapetalae</taxon>
        <taxon>asterids</taxon>
        <taxon>campanulids</taxon>
        <taxon>Asterales</taxon>
        <taxon>Asteraceae</taxon>
        <taxon>Asteroideae</taxon>
        <taxon>Anthemideae</taxon>
        <taxon>Anthemidinae</taxon>
        <taxon>Tanacetum</taxon>
    </lineage>
</organism>
<dbReference type="InterPro" id="IPR038595">
    <property type="entry name" value="LOR_sf"/>
</dbReference>
<dbReference type="AlphaFoldDB" id="A0A6L2P4X1"/>
<reference evidence="2" key="1">
    <citation type="journal article" date="2019" name="Sci. Rep.">
        <title>Draft genome of Tanacetum cinerariifolium, the natural source of mosquito coil.</title>
        <authorList>
            <person name="Yamashiro T."/>
            <person name="Shiraishi A."/>
            <person name="Satake H."/>
            <person name="Nakayama K."/>
        </authorList>
    </citation>
    <scope>NUCLEOTIDE SEQUENCE</scope>
</reference>
<dbReference type="InterPro" id="IPR025659">
    <property type="entry name" value="Tubby-like_C"/>
</dbReference>
<evidence type="ECO:0008006" key="3">
    <source>
        <dbReference type="Google" id="ProtNLM"/>
    </source>
</evidence>
<dbReference type="EMBL" id="BKCJ010010866">
    <property type="protein sequence ID" value="GEU93490.1"/>
    <property type="molecule type" value="Genomic_DNA"/>
</dbReference>
<dbReference type="SUPFAM" id="SSF54518">
    <property type="entry name" value="Tubby C-terminal domain-like"/>
    <property type="match status" value="1"/>
</dbReference>
<dbReference type="PANTHER" id="PTHR31087:SF58">
    <property type="entry name" value="OS07G0230700 PROTEIN"/>
    <property type="match status" value="1"/>
</dbReference>
<evidence type="ECO:0000256" key="1">
    <source>
        <dbReference type="ARBA" id="ARBA00005437"/>
    </source>
</evidence>
<proteinExistence type="inferred from homology"/>
<sequence length="203" mass="23072">MVMKPITIVSSRFLSSDELDLRIKRKPFSLSQGDITVTNNADGGVNFDIKQNFFSLLGRKVMFDAAGIPVLSLHKKLWSLDSVWDVFKGDSNERIFCAKQSSFFAFITSLNVFLKCNTKENVCDFKVIESGWFDELSTIYARDGTTAVAKMRKKHTFQSFVLGKDRYDVTVYPNVDYAFIMALVVILHEYNEENSNDGKKSAE</sequence>
<protein>
    <recommendedName>
        <fullName evidence="3">Protein LURP-one-related 15-like</fullName>
    </recommendedName>
</protein>
<comment type="similarity">
    <text evidence="1">Belongs to the LOR family.</text>
</comment>
<accession>A0A6L2P4X1</accession>
<dbReference type="InterPro" id="IPR007612">
    <property type="entry name" value="LOR"/>
</dbReference>
<evidence type="ECO:0000313" key="2">
    <source>
        <dbReference type="EMBL" id="GEU93490.1"/>
    </source>
</evidence>
<name>A0A6L2P4X1_TANCI</name>
<dbReference type="Gene3D" id="2.40.160.200">
    <property type="entry name" value="LURP1-related"/>
    <property type="match status" value="1"/>
</dbReference>